<organism evidence="2 3">
    <name type="scientific">Boletus edulis BED1</name>
    <dbReference type="NCBI Taxonomy" id="1328754"/>
    <lineage>
        <taxon>Eukaryota</taxon>
        <taxon>Fungi</taxon>
        <taxon>Dikarya</taxon>
        <taxon>Basidiomycota</taxon>
        <taxon>Agaricomycotina</taxon>
        <taxon>Agaricomycetes</taxon>
        <taxon>Agaricomycetidae</taxon>
        <taxon>Boletales</taxon>
        <taxon>Boletineae</taxon>
        <taxon>Boletaceae</taxon>
        <taxon>Boletoideae</taxon>
        <taxon>Boletus</taxon>
    </lineage>
</organism>
<evidence type="ECO:0000313" key="2">
    <source>
        <dbReference type="EMBL" id="KAF8432918.1"/>
    </source>
</evidence>
<dbReference type="AlphaFoldDB" id="A0AAD4BK74"/>
<gene>
    <name evidence="2" type="ORF">L210DRAFT_3507230</name>
</gene>
<reference evidence="2" key="2">
    <citation type="journal article" date="2020" name="Nat. Commun.">
        <title>Large-scale genome sequencing of mycorrhizal fungi provides insights into the early evolution of symbiotic traits.</title>
        <authorList>
            <person name="Miyauchi S."/>
            <person name="Kiss E."/>
            <person name="Kuo A."/>
            <person name="Drula E."/>
            <person name="Kohler A."/>
            <person name="Sanchez-Garcia M."/>
            <person name="Morin E."/>
            <person name="Andreopoulos B."/>
            <person name="Barry K.W."/>
            <person name="Bonito G."/>
            <person name="Buee M."/>
            <person name="Carver A."/>
            <person name="Chen C."/>
            <person name="Cichocki N."/>
            <person name="Clum A."/>
            <person name="Culley D."/>
            <person name="Crous P.W."/>
            <person name="Fauchery L."/>
            <person name="Girlanda M."/>
            <person name="Hayes R.D."/>
            <person name="Keri Z."/>
            <person name="LaButti K."/>
            <person name="Lipzen A."/>
            <person name="Lombard V."/>
            <person name="Magnuson J."/>
            <person name="Maillard F."/>
            <person name="Murat C."/>
            <person name="Nolan M."/>
            <person name="Ohm R.A."/>
            <person name="Pangilinan J."/>
            <person name="Pereira M.F."/>
            <person name="Perotto S."/>
            <person name="Peter M."/>
            <person name="Pfister S."/>
            <person name="Riley R."/>
            <person name="Sitrit Y."/>
            <person name="Stielow J.B."/>
            <person name="Szollosi G."/>
            <person name="Zifcakova L."/>
            <person name="Stursova M."/>
            <person name="Spatafora J.W."/>
            <person name="Tedersoo L."/>
            <person name="Vaario L.M."/>
            <person name="Yamada A."/>
            <person name="Yan M."/>
            <person name="Wang P."/>
            <person name="Xu J."/>
            <person name="Bruns T."/>
            <person name="Baldrian P."/>
            <person name="Vilgalys R."/>
            <person name="Dunand C."/>
            <person name="Henrissat B."/>
            <person name="Grigoriev I.V."/>
            <person name="Hibbett D."/>
            <person name="Nagy L.G."/>
            <person name="Martin F.M."/>
        </authorList>
    </citation>
    <scope>NUCLEOTIDE SEQUENCE</scope>
    <source>
        <strain evidence="2">BED1</strain>
    </source>
</reference>
<reference evidence="2" key="1">
    <citation type="submission" date="2019-10" db="EMBL/GenBank/DDBJ databases">
        <authorList>
            <consortium name="DOE Joint Genome Institute"/>
            <person name="Kuo A."/>
            <person name="Miyauchi S."/>
            <person name="Kiss E."/>
            <person name="Drula E."/>
            <person name="Kohler A."/>
            <person name="Sanchez-Garcia M."/>
            <person name="Andreopoulos B."/>
            <person name="Barry K.W."/>
            <person name="Bonito G."/>
            <person name="Buee M."/>
            <person name="Carver A."/>
            <person name="Chen C."/>
            <person name="Cichocki N."/>
            <person name="Clum A."/>
            <person name="Culley D."/>
            <person name="Crous P.W."/>
            <person name="Fauchery L."/>
            <person name="Girlanda M."/>
            <person name="Hayes R."/>
            <person name="Keri Z."/>
            <person name="LaButti K."/>
            <person name="Lipzen A."/>
            <person name="Lombard V."/>
            <person name="Magnuson J."/>
            <person name="Maillard F."/>
            <person name="Morin E."/>
            <person name="Murat C."/>
            <person name="Nolan M."/>
            <person name="Ohm R."/>
            <person name="Pangilinan J."/>
            <person name="Pereira M."/>
            <person name="Perotto S."/>
            <person name="Peter M."/>
            <person name="Riley R."/>
            <person name="Sitrit Y."/>
            <person name="Stielow B."/>
            <person name="Szollosi G."/>
            <person name="Zifcakova L."/>
            <person name="Stursova M."/>
            <person name="Spatafora J.W."/>
            <person name="Tedersoo L."/>
            <person name="Vaario L.-M."/>
            <person name="Yamada A."/>
            <person name="Yan M."/>
            <person name="Wang P."/>
            <person name="Xu J."/>
            <person name="Bruns T."/>
            <person name="Baldrian P."/>
            <person name="Vilgalys R."/>
            <person name="Henrissat B."/>
            <person name="Grigoriev I.V."/>
            <person name="Hibbett D."/>
            <person name="Nagy L.G."/>
            <person name="Martin F.M."/>
        </authorList>
    </citation>
    <scope>NUCLEOTIDE SEQUENCE</scope>
    <source>
        <strain evidence="2">BED1</strain>
    </source>
</reference>
<name>A0AAD4BK74_BOLED</name>
<keyword evidence="3" id="KW-1185">Reference proteome</keyword>
<evidence type="ECO:0000256" key="1">
    <source>
        <dbReference type="SAM" id="MobiDB-lite"/>
    </source>
</evidence>
<dbReference type="SUPFAM" id="SSF54001">
    <property type="entry name" value="Cysteine proteinases"/>
    <property type="match status" value="1"/>
</dbReference>
<dbReference type="EMBL" id="WHUW01000037">
    <property type="protein sequence ID" value="KAF8432918.1"/>
    <property type="molecule type" value="Genomic_DNA"/>
</dbReference>
<dbReference type="Proteomes" id="UP001194468">
    <property type="component" value="Unassembled WGS sequence"/>
</dbReference>
<proteinExistence type="predicted"/>
<sequence>MLTVTSPDPARTHTRVKDALAYISSPQPVQVTSVTRPGSVTKVGKQMSFASKLDIPSGVMAPGKKLHRMQYELFGMDTGPTEKLHEEWIQIDNELVSDMRPEDMIGMLERDNQCAYPYLLFYQRTGIKCVPHHFYKLSSRLKTDGQIGHAHRGVGQDGDVDRDSARVGAGGWSSASMEKPILKGLEAMVSLELHSVASSSFESSLLD</sequence>
<comment type="caution">
    <text evidence="2">The sequence shown here is derived from an EMBL/GenBank/DDBJ whole genome shotgun (WGS) entry which is preliminary data.</text>
</comment>
<feature type="region of interest" description="Disordered" evidence="1">
    <location>
        <begin position="151"/>
        <end position="171"/>
    </location>
</feature>
<accession>A0AAD4BK74</accession>
<protein>
    <submittedName>
        <fullName evidence="2">Uncharacterized protein</fullName>
    </submittedName>
</protein>
<dbReference type="InterPro" id="IPR038765">
    <property type="entry name" value="Papain-like_cys_pep_sf"/>
</dbReference>
<evidence type="ECO:0000313" key="3">
    <source>
        <dbReference type="Proteomes" id="UP001194468"/>
    </source>
</evidence>